<comment type="caution">
    <text evidence="1">The sequence shown here is derived from an EMBL/GenBank/DDBJ whole genome shotgun (WGS) entry which is preliminary data.</text>
</comment>
<reference evidence="1" key="1">
    <citation type="submission" date="2022-02" db="EMBL/GenBank/DDBJ databases">
        <title>Plant Genome Project.</title>
        <authorList>
            <person name="Zhang R.-G."/>
        </authorList>
    </citation>
    <scope>NUCLEOTIDE SEQUENCE</scope>
    <source>
        <strain evidence="1">AT1</strain>
    </source>
</reference>
<dbReference type="EMBL" id="CM046399">
    <property type="protein sequence ID" value="KAI8527549.1"/>
    <property type="molecule type" value="Genomic_DNA"/>
</dbReference>
<accession>A0ACC0LFV4</accession>
<organism evidence="1 2">
    <name type="scientific">Rhododendron molle</name>
    <name type="common">Chinese azalea</name>
    <name type="synonym">Azalea mollis</name>
    <dbReference type="NCBI Taxonomy" id="49168"/>
    <lineage>
        <taxon>Eukaryota</taxon>
        <taxon>Viridiplantae</taxon>
        <taxon>Streptophyta</taxon>
        <taxon>Embryophyta</taxon>
        <taxon>Tracheophyta</taxon>
        <taxon>Spermatophyta</taxon>
        <taxon>Magnoliopsida</taxon>
        <taxon>eudicotyledons</taxon>
        <taxon>Gunneridae</taxon>
        <taxon>Pentapetalae</taxon>
        <taxon>asterids</taxon>
        <taxon>Ericales</taxon>
        <taxon>Ericaceae</taxon>
        <taxon>Ericoideae</taxon>
        <taxon>Rhodoreae</taxon>
        <taxon>Rhododendron</taxon>
    </lineage>
</organism>
<name>A0ACC0LFV4_RHOML</name>
<protein>
    <submittedName>
        <fullName evidence="1">Uncharacterized protein</fullName>
    </submittedName>
</protein>
<evidence type="ECO:0000313" key="1">
    <source>
        <dbReference type="EMBL" id="KAI8527549.1"/>
    </source>
</evidence>
<dbReference type="Proteomes" id="UP001062846">
    <property type="component" value="Chromosome 12"/>
</dbReference>
<sequence length="1142" mass="126995">MGATAAPSPGAPGGDLILDLTQDCALEEEFGAPPRSCRGDAEAVKEEGGKGKHLRLTKQIHGIFGVGSPSLWYPGAQKLPFIRPSDLSRDRNLRVEAGWIFRGRDQRSEASSERSGASSERSESANEDILIFFFQLDLATQVQRALNLEDYEYAQHLRNKLTEVETEFIKLQEGRRGSNSKSEAQDMAISILRLRSDLQNAVQSENYGLAAELRDKISKLEAESLAATATAQLYGNAQYAFRLGQKVGHKIFGYRGVICGMDPFCCESSSWKDIARVEKLSRGPSQPFYQVLVDVYSEPDLLVVYVAEENLLAPAQPDKGRFEHPYMSFLFYGMDAAGDFIPIKQLREKYNRPRHEVPYDEPEENGGDSSCTSSRTIAQLHAHLFVTGLHKDPLASTKLIESYAQMGTLKPAQLVFDHFPNPDSFMWGVLIKCCVWNGLFEKAISLYNNMVYSNETRMTNFIFPSVLRACTGFGDPGMGQKVHGRVIKCGFESDSVVETSLLSMYGEAGRLDDAREVFDGMSVRDVVSWSSIVSSYVQNGEASGGLKVFCEMIMEGQDPDAVTMLGVAEACAEVKILRQAKSIHGYVLRKEIESDGSLDNSLIAMYGKCGDLYSAEVIFDYIILRSTSSWTVMITCYNQNGCYQEALRTFVEMQESNVQPNEVTMVGILSCFTRLGWLRAGKSVHCFVVRRAMDTGCDLLGPMLIDLYANCGNVIYCQKIFDKTQGKHVVSWNMIISGYVREGLSKEALMLFVEMKSLGILPDSFTLASVLSACGDISLSWFGHQIHGHIIKSGLSSEFVKNSLMDMYSKCGFVDSAFMIFNEDQKRSVVTWNSMICGFSQNGNSLEAIGLFDYMFSNCLEIDEVTFLTVIQACSNLGYLEKAKWVHHKLITYGVAKDTYIDTALTDMYAKCGELQMAQRVFNTMLERSVVSWSAIIGGYGMHGEIGPAISLFKQMLGSGTKPNEVTFTNILSACSHAGYVDEGKSYFSSMIRDFGIVPTSEHFSCMVDLLSRAGDLDEAYRIVNTMPFAADASILGALLNGCRSYRRMDMIKSILRDLLNLETDDTGYYTLLSNIFAEGGDWDEFRMIRSMMTNMGLRKVQGYSTIEIDKTVHRFGANDKSHSQASEIYTVLEDLQSLIGD</sequence>
<keyword evidence="2" id="KW-1185">Reference proteome</keyword>
<evidence type="ECO:0000313" key="2">
    <source>
        <dbReference type="Proteomes" id="UP001062846"/>
    </source>
</evidence>
<gene>
    <name evidence="1" type="ORF">RHMOL_Rhmol12G0083500</name>
</gene>
<proteinExistence type="predicted"/>